<dbReference type="Proteomes" id="UP000801492">
    <property type="component" value="Unassembled WGS sequence"/>
</dbReference>
<dbReference type="OrthoDB" id="7168090at2759"/>
<comment type="subcellular location">
    <subcellularLocation>
        <location evidence="1">Secreted</location>
    </subcellularLocation>
</comment>
<sequence length="99" mass="11243">MKFATFLGVLLCSTALVLSDDDEKFNCTKGVYYVENKCNGCYCQDDGKLRCTLMGCATHFDQKLRNCPFGYMWTEGCERCWCVKNIGTLCTTECGRRSE</sequence>
<keyword evidence="7" id="KW-0732">Signal</keyword>
<feature type="chain" id="PRO_5035463410" description="Pacifastin domain-containing protein" evidence="7">
    <location>
        <begin position="20"/>
        <end position="99"/>
    </location>
</feature>
<comment type="caution">
    <text evidence="9">The sequence shown here is derived from an EMBL/GenBank/DDBJ whole genome shotgun (WGS) entry which is preliminary data.</text>
</comment>
<dbReference type="AlphaFoldDB" id="A0A8K0D5U5"/>
<evidence type="ECO:0000256" key="7">
    <source>
        <dbReference type="SAM" id="SignalP"/>
    </source>
</evidence>
<evidence type="ECO:0000259" key="8">
    <source>
        <dbReference type="Pfam" id="PF05375"/>
    </source>
</evidence>
<organism evidence="9 10">
    <name type="scientific">Ignelater luminosus</name>
    <name type="common">Cucubano</name>
    <name type="synonym">Pyrophorus luminosus</name>
    <dbReference type="NCBI Taxonomy" id="2038154"/>
    <lineage>
        <taxon>Eukaryota</taxon>
        <taxon>Metazoa</taxon>
        <taxon>Ecdysozoa</taxon>
        <taxon>Arthropoda</taxon>
        <taxon>Hexapoda</taxon>
        <taxon>Insecta</taxon>
        <taxon>Pterygota</taxon>
        <taxon>Neoptera</taxon>
        <taxon>Endopterygota</taxon>
        <taxon>Coleoptera</taxon>
        <taxon>Polyphaga</taxon>
        <taxon>Elateriformia</taxon>
        <taxon>Elateroidea</taxon>
        <taxon>Elateridae</taxon>
        <taxon>Agrypninae</taxon>
        <taxon>Pyrophorini</taxon>
        <taxon>Ignelater</taxon>
    </lineage>
</organism>
<keyword evidence="3" id="KW-0646">Protease inhibitor</keyword>
<evidence type="ECO:0000313" key="10">
    <source>
        <dbReference type="Proteomes" id="UP000801492"/>
    </source>
</evidence>
<evidence type="ECO:0000256" key="6">
    <source>
        <dbReference type="ARBA" id="ARBA00029459"/>
    </source>
</evidence>
<evidence type="ECO:0000256" key="1">
    <source>
        <dbReference type="ARBA" id="ARBA00004613"/>
    </source>
</evidence>
<dbReference type="InterPro" id="IPR036201">
    <property type="entry name" value="Pacifastin_dom_sf"/>
</dbReference>
<name>A0A8K0D5U5_IGNLU</name>
<keyword evidence="5" id="KW-1015">Disulfide bond</keyword>
<dbReference type="EMBL" id="VTPC01004048">
    <property type="protein sequence ID" value="KAF2897572.1"/>
    <property type="molecule type" value="Genomic_DNA"/>
</dbReference>
<evidence type="ECO:0000256" key="3">
    <source>
        <dbReference type="ARBA" id="ARBA00022690"/>
    </source>
</evidence>
<keyword evidence="4" id="KW-0722">Serine protease inhibitor</keyword>
<dbReference type="GO" id="GO:0004867">
    <property type="term" value="F:serine-type endopeptidase inhibitor activity"/>
    <property type="evidence" value="ECO:0007669"/>
    <property type="project" value="UniProtKB-KW"/>
</dbReference>
<dbReference type="InterPro" id="IPR008037">
    <property type="entry name" value="Pacifastin_dom"/>
</dbReference>
<evidence type="ECO:0000256" key="5">
    <source>
        <dbReference type="ARBA" id="ARBA00023157"/>
    </source>
</evidence>
<dbReference type="GO" id="GO:0005576">
    <property type="term" value="C:extracellular region"/>
    <property type="evidence" value="ECO:0007669"/>
    <property type="project" value="UniProtKB-SubCell"/>
</dbReference>
<evidence type="ECO:0000313" key="9">
    <source>
        <dbReference type="EMBL" id="KAF2897572.1"/>
    </source>
</evidence>
<feature type="domain" description="Pacifastin" evidence="8">
    <location>
        <begin position="26"/>
        <end position="59"/>
    </location>
</feature>
<proteinExistence type="inferred from homology"/>
<accession>A0A8K0D5U5</accession>
<keyword evidence="10" id="KW-1185">Reference proteome</keyword>
<evidence type="ECO:0000256" key="2">
    <source>
        <dbReference type="ARBA" id="ARBA00022525"/>
    </source>
</evidence>
<reference evidence="9" key="1">
    <citation type="submission" date="2019-08" db="EMBL/GenBank/DDBJ databases">
        <title>The genome of the North American firefly Photinus pyralis.</title>
        <authorList>
            <consortium name="Photinus pyralis genome working group"/>
            <person name="Fallon T.R."/>
            <person name="Sander Lower S.E."/>
            <person name="Weng J.-K."/>
        </authorList>
    </citation>
    <scope>NUCLEOTIDE SEQUENCE</scope>
    <source>
        <strain evidence="9">TRF0915ILg1</strain>
        <tissue evidence="9">Whole body</tissue>
    </source>
</reference>
<dbReference type="Pfam" id="PF05375">
    <property type="entry name" value="Pacifastin_I"/>
    <property type="match status" value="1"/>
</dbReference>
<comment type="similarity">
    <text evidence="6">Belongs to the protease inhibitor I19 family.</text>
</comment>
<feature type="signal peptide" evidence="7">
    <location>
        <begin position="1"/>
        <end position="19"/>
    </location>
</feature>
<protein>
    <recommendedName>
        <fullName evidence="8">Pacifastin domain-containing protein</fullName>
    </recommendedName>
</protein>
<evidence type="ECO:0000256" key="4">
    <source>
        <dbReference type="ARBA" id="ARBA00022900"/>
    </source>
</evidence>
<dbReference type="SUPFAM" id="SSF57283">
    <property type="entry name" value="PMP inhibitors"/>
    <property type="match status" value="1"/>
</dbReference>
<keyword evidence="2" id="KW-0964">Secreted</keyword>
<gene>
    <name evidence="9" type="ORF">ILUMI_08607</name>
</gene>